<evidence type="ECO:0000259" key="1">
    <source>
        <dbReference type="Pfam" id="PF13476"/>
    </source>
</evidence>
<dbReference type="OrthoDB" id="1023918at2"/>
<sequence length="631" mass="72174">MKRITSVYLENYRAFYGIYKDIKLPNGENLLIYGENGSGKSSLYKALNDYFTNSRTPVSFVNNRYAQTQFGSIKIEFNDLTSNPIIAIPNTHQTFEFTPQNSNNQVQFIQDGALVKGFLDYSKLLDVYLHKEPKPNLFNLIVLNLLFNHIPISSGGTYRLGTKWKQLQEDLIKNSYTRNDRLHQIALAELPIFEGHLTSTLDEIFTDSNRMLNEYFSDLNIQISYELAPITFNYGLGKWGWHCTTDLRLNVIKDGAVIIGDYSDILNEARLSAFAVCLYLASLKRNPQVDLQILYLDDIFIGLDAGNRLPILDIITSEFKGYQTFISTYDRHWFELAKKYFEIIGENRWVSVEFYVGKETSNGISFDKPIMTLGKTEFDRAIRYLHHRTEPDYPAAANYFRKALEHLLKKHMPKYELADTDSVQLPNYKLSQVLKRTNEFLTKTGNSVSAINIISSLLHGLIHPLSHYTINSPVYKSELTKVEAAIQQLETQFITMDIPNNYRCILGKDQKIKMSFCVDQQANHFFFYEVIIKSSLIIKNLPGSTPVVCSTKCVVDRWYGNNGGNSYPPGKAKRKDPKHNHDSLESAYKNIHSYLSGNVIAFNISANGYIANCEWLGAAGWEPLANLIIWL</sequence>
<reference evidence="2 3" key="1">
    <citation type="submission" date="2016-11" db="EMBL/GenBank/DDBJ databases">
        <authorList>
            <person name="Jaros S."/>
            <person name="Januszkiewicz K."/>
            <person name="Wedrychowicz H."/>
        </authorList>
    </citation>
    <scope>NUCLEOTIDE SEQUENCE [LARGE SCALE GENOMIC DNA]</scope>
    <source>
        <strain evidence="2 3">DSM 26897</strain>
    </source>
</reference>
<dbReference type="GO" id="GO:0006302">
    <property type="term" value="P:double-strand break repair"/>
    <property type="evidence" value="ECO:0007669"/>
    <property type="project" value="InterPro"/>
</dbReference>
<dbReference type="Pfam" id="PF13476">
    <property type="entry name" value="AAA_23"/>
    <property type="match status" value="1"/>
</dbReference>
<dbReference type="STRING" id="1302690.BUE76_07875"/>
<evidence type="ECO:0000313" key="3">
    <source>
        <dbReference type="Proteomes" id="UP000184368"/>
    </source>
</evidence>
<dbReference type="EMBL" id="FQUO01000009">
    <property type="protein sequence ID" value="SHF54176.1"/>
    <property type="molecule type" value="Genomic_DNA"/>
</dbReference>
<dbReference type="PANTHER" id="PTHR32182:SF22">
    <property type="entry name" value="ATP-DEPENDENT ENDONUCLEASE, OLD FAMILY-RELATED"/>
    <property type="match status" value="1"/>
</dbReference>
<accession>A0A1M5CHK0</accession>
<dbReference type="GO" id="GO:0016887">
    <property type="term" value="F:ATP hydrolysis activity"/>
    <property type="evidence" value="ECO:0007669"/>
    <property type="project" value="InterPro"/>
</dbReference>
<dbReference type="InterPro" id="IPR027417">
    <property type="entry name" value="P-loop_NTPase"/>
</dbReference>
<feature type="domain" description="Rad50/SbcC-type AAA" evidence="1">
    <location>
        <begin position="6"/>
        <end position="78"/>
    </location>
</feature>
<keyword evidence="3" id="KW-1185">Reference proteome</keyword>
<proteinExistence type="predicted"/>
<dbReference type="Proteomes" id="UP000184368">
    <property type="component" value="Unassembled WGS sequence"/>
</dbReference>
<dbReference type="InterPro" id="IPR038729">
    <property type="entry name" value="Rad50/SbcC_AAA"/>
</dbReference>
<protein>
    <submittedName>
        <fullName evidence="2">Recombinational DNA repair ATPase RecF</fullName>
    </submittedName>
</protein>
<gene>
    <name evidence="2" type="ORF">SAMN05444008_10976</name>
</gene>
<dbReference type="PANTHER" id="PTHR32182">
    <property type="entry name" value="DNA REPLICATION AND REPAIR PROTEIN RECF"/>
    <property type="match status" value="1"/>
</dbReference>
<dbReference type="RefSeq" id="WP_073043778.1">
    <property type="nucleotide sequence ID" value="NZ_FQUO01000009.1"/>
</dbReference>
<dbReference type="GO" id="GO:0000731">
    <property type="term" value="P:DNA synthesis involved in DNA repair"/>
    <property type="evidence" value="ECO:0007669"/>
    <property type="project" value="TreeGrafter"/>
</dbReference>
<evidence type="ECO:0000313" key="2">
    <source>
        <dbReference type="EMBL" id="SHF54176.1"/>
    </source>
</evidence>
<name>A0A1M5CHK0_9BACT</name>
<dbReference type="Gene3D" id="3.40.50.300">
    <property type="entry name" value="P-loop containing nucleotide triphosphate hydrolases"/>
    <property type="match status" value="2"/>
</dbReference>
<dbReference type="AlphaFoldDB" id="A0A1M5CHK0"/>
<organism evidence="2 3">
    <name type="scientific">Cnuella takakiae</name>
    <dbReference type="NCBI Taxonomy" id="1302690"/>
    <lineage>
        <taxon>Bacteria</taxon>
        <taxon>Pseudomonadati</taxon>
        <taxon>Bacteroidota</taxon>
        <taxon>Chitinophagia</taxon>
        <taxon>Chitinophagales</taxon>
        <taxon>Chitinophagaceae</taxon>
        <taxon>Cnuella</taxon>
    </lineage>
</organism>
<dbReference type="SUPFAM" id="SSF52540">
    <property type="entry name" value="P-loop containing nucleoside triphosphate hydrolases"/>
    <property type="match status" value="1"/>
</dbReference>